<accession>A0A158EFS3</accession>
<dbReference type="PANTHER" id="PTHR36423">
    <property type="entry name" value="AFR070WP"/>
    <property type="match status" value="1"/>
</dbReference>
<gene>
    <name evidence="1" type="ORF">AWB78_07674</name>
</gene>
<keyword evidence="2" id="KW-1185">Reference proteome</keyword>
<dbReference type="InterPro" id="IPR023389">
    <property type="entry name" value="DOPA-like_sf"/>
</dbReference>
<dbReference type="PANTHER" id="PTHR36423:SF2">
    <property type="entry name" value="AFR070WP"/>
    <property type="match status" value="1"/>
</dbReference>
<dbReference type="Pfam" id="PF08883">
    <property type="entry name" value="DOPA_dioxygen"/>
    <property type="match status" value="1"/>
</dbReference>
<dbReference type="GO" id="GO:0051213">
    <property type="term" value="F:dioxygenase activity"/>
    <property type="evidence" value="ECO:0007669"/>
    <property type="project" value="UniProtKB-KW"/>
</dbReference>
<proteinExistence type="predicted"/>
<evidence type="ECO:0000313" key="2">
    <source>
        <dbReference type="Proteomes" id="UP000071859"/>
    </source>
</evidence>
<organism evidence="1 2">
    <name type="scientific">Caballeronia calidae</name>
    <dbReference type="NCBI Taxonomy" id="1777139"/>
    <lineage>
        <taxon>Bacteria</taxon>
        <taxon>Pseudomonadati</taxon>
        <taxon>Pseudomonadota</taxon>
        <taxon>Betaproteobacteria</taxon>
        <taxon>Burkholderiales</taxon>
        <taxon>Burkholderiaceae</taxon>
        <taxon>Caballeronia</taxon>
    </lineage>
</organism>
<dbReference type="InterPro" id="IPR014980">
    <property type="entry name" value="DOPA_dioxygen"/>
</dbReference>
<dbReference type="OrthoDB" id="572228at2"/>
<dbReference type="PIRSF" id="PIRSF028139">
    <property type="entry name" value="DOPA-diox_rel_Mll2280"/>
    <property type="match status" value="1"/>
</dbReference>
<comment type="caution">
    <text evidence="1">The sequence shown here is derived from an EMBL/GenBank/DDBJ whole genome shotgun (WGS) entry which is preliminary data.</text>
</comment>
<sequence>MEATDTHPRLISDWHAHVYFDAVSRDAAWQLRLVIEQEFASELESGALRLGRFHERPVGPHPMWSFQLGFGGDLLAPMLGWLTLNHGALDIFMHPNTGNALADHRDSAVWIGRSHELVLRGLGG</sequence>
<dbReference type="AlphaFoldDB" id="A0A158EFS3"/>
<evidence type="ECO:0000313" key="1">
    <source>
        <dbReference type="EMBL" id="SAL05739.1"/>
    </source>
</evidence>
<dbReference type="RefSeq" id="WP_062611796.1">
    <property type="nucleotide sequence ID" value="NZ_FCOX02000089.1"/>
</dbReference>
<dbReference type="Gene3D" id="3.30.70.1240">
    <property type="entry name" value="DOPA-like domains"/>
    <property type="match status" value="1"/>
</dbReference>
<protein>
    <submittedName>
        <fullName evidence="1">Aromatic ring-cleaving dioxygenase-like protein</fullName>
    </submittedName>
</protein>
<dbReference type="SUPFAM" id="SSF143410">
    <property type="entry name" value="DOPA-like"/>
    <property type="match status" value="1"/>
</dbReference>
<reference evidence="1" key="1">
    <citation type="submission" date="2016-01" db="EMBL/GenBank/DDBJ databases">
        <authorList>
            <person name="Peeters C."/>
        </authorList>
    </citation>
    <scope>NUCLEOTIDE SEQUENCE</scope>
    <source>
        <strain evidence="1">LMG 29321</strain>
    </source>
</reference>
<dbReference type="Proteomes" id="UP000071859">
    <property type="component" value="Unassembled WGS sequence"/>
</dbReference>
<dbReference type="EMBL" id="FCOX02000089">
    <property type="protein sequence ID" value="SAL05739.1"/>
    <property type="molecule type" value="Genomic_DNA"/>
</dbReference>
<name>A0A158EFS3_9BURK</name>